<proteinExistence type="predicted"/>
<dbReference type="EMBL" id="LT670849">
    <property type="protein sequence ID" value="SHN84532.1"/>
    <property type="molecule type" value="Genomic_DNA"/>
</dbReference>
<reference evidence="2" key="1">
    <citation type="submission" date="2016-11" db="EMBL/GenBank/DDBJ databases">
        <authorList>
            <person name="Varghese N."/>
            <person name="Submissions S."/>
        </authorList>
    </citation>
    <scope>NUCLEOTIDE SEQUENCE [LARGE SCALE GENOMIC DNA]</scope>
    <source>
        <strain evidence="2">GAS401</strain>
    </source>
</reference>
<sequence>MSPSRLPQVSPPALPPLVATYVKATNSFDLDELLATFADDALVNDQLRDYWGKSAIREWAARDIIGERLTIQVVEAREHYGHCILTANIDGNYDKRGLPDPLVLTFYLSAHGDQIVQLIILRNQSDF</sequence>
<dbReference type="RefSeq" id="WP_072823346.1">
    <property type="nucleotide sequence ID" value="NZ_LT670849.1"/>
</dbReference>
<keyword evidence="2" id="KW-1185">Reference proteome</keyword>
<gene>
    <name evidence="1" type="ORF">SAMN05444170_5928</name>
</gene>
<dbReference type="SUPFAM" id="SSF54427">
    <property type="entry name" value="NTF2-like"/>
    <property type="match status" value="1"/>
</dbReference>
<evidence type="ECO:0000313" key="2">
    <source>
        <dbReference type="Proteomes" id="UP000184096"/>
    </source>
</evidence>
<evidence type="ECO:0000313" key="1">
    <source>
        <dbReference type="EMBL" id="SHN84532.1"/>
    </source>
</evidence>
<dbReference type="Gene3D" id="3.10.450.50">
    <property type="match status" value="1"/>
</dbReference>
<organism evidence="1 2">
    <name type="scientific">Bradyrhizobium erythrophlei</name>
    <dbReference type="NCBI Taxonomy" id="1437360"/>
    <lineage>
        <taxon>Bacteria</taxon>
        <taxon>Pseudomonadati</taxon>
        <taxon>Pseudomonadota</taxon>
        <taxon>Alphaproteobacteria</taxon>
        <taxon>Hyphomicrobiales</taxon>
        <taxon>Nitrobacteraceae</taxon>
        <taxon>Bradyrhizobium</taxon>
    </lineage>
</organism>
<dbReference type="InterPro" id="IPR032710">
    <property type="entry name" value="NTF2-like_dom_sf"/>
</dbReference>
<protein>
    <recommendedName>
        <fullName evidence="3">SnoaL-like domain-containing protein</fullName>
    </recommendedName>
</protein>
<dbReference type="OrthoDB" id="8684708at2"/>
<dbReference type="Proteomes" id="UP000184096">
    <property type="component" value="Chromosome I"/>
</dbReference>
<evidence type="ECO:0008006" key="3">
    <source>
        <dbReference type="Google" id="ProtNLM"/>
    </source>
</evidence>
<dbReference type="AlphaFoldDB" id="A0A1M7UNE7"/>
<accession>A0A1M7UNE7</accession>
<name>A0A1M7UNE7_9BRAD</name>